<dbReference type="Proteomes" id="UP001231941">
    <property type="component" value="Unassembled WGS sequence"/>
</dbReference>
<reference evidence="1 2" key="1">
    <citation type="submission" date="2023-08" db="EMBL/GenBank/DDBJ databases">
        <authorList>
            <person name="Park J.-S."/>
        </authorList>
    </citation>
    <scope>NUCLEOTIDE SEQUENCE [LARGE SCALE GENOMIC DNA]</scope>
    <source>
        <strain evidence="1 2">2205SS18-9</strain>
    </source>
</reference>
<comment type="caution">
    <text evidence="1">The sequence shown here is derived from an EMBL/GenBank/DDBJ whole genome shotgun (WGS) entry which is preliminary data.</text>
</comment>
<accession>A0ABT9IWB7</accession>
<dbReference type="EMBL" id="JAVAMP010000002">
    <property type="protein sequence ID" value="MDP5273637.1"/>
    <property type="molecule type" value="Genomic_DNA"/>
</dbReference>
<evidence type="ECO:0000313" key="2">
    <source>
        <dbReference type="Proteomes" id="UP001231941"/>
    </source>
</evidence>
<dbReference type="RefSeq" id="WP_305990946.1">
    <property type="nucleotide sequence ID" value="NZ_JAVAMP010000002.1"/>
</dbReference>
<organism evidence="1 2">
    <name type="scientific">Chengkuizengella axinellae</name>
    <dbReference type="NCBI Taxonomy" id="3064388"/>
    <lineage>
        <taxon>Bacteria</taxon>
        <taxon>Bacillati</taxon>
        <taxon>Bacillota</taxon>
        <taxon>Bacilli</taxon>
        <taxon>Bacillales</taxon>
        <taxon>Paenibacillaceae</taxon>
        <taxon>Chengkuizengella</taxon>
    </lineage>
</organism>
<gene>
    <name evidence="1" type="ORF">Q5Y73_05950</name>
</gene>
<sequence>MKLFAAVALSTLLKGTNIATDEDKHNQNSPVIENNKYITEHTELIKCEKTHKELIYSYASQLGFNFSGKSVEMIKEEWNQWIKQNNIKKRDMEGAI</sequence>
<evidence type="ECO:0008006" key="3">
    <source>
        <dbReference type="Google" id="ProtNLM"/>
    </source>
</evidence>
<keyword evidence="2" id="KW-1185">Reference proteome</keyword>
<name>A0ABT9IWB7_9BACL</name>
<evidence type="ECO:0000313" key="1">
    <source>
        <dbReference type="EMBL" id="MDP5273637.1"/>
    </source>
</evidence>
<proteinExistence type="predicted"/>
<protein>
    <recommendedName>
        <fullName evidence="3">DUF2680 domain-containing protein</fullName>
    </recommendedName>
</protein>